<keyword evidence="1" id="KW-0732">Signal</keyword>
<feature type="chain" id="PRO_5022137615" description="PEP-CTERM protein-sorting domain-containing protein" evidence="1">
    <location>
        <begin position="23"/>
        <end position="333"/>
    </location>
</feature>
<evidence type="ECO:0000313" key="3">
    <source>
        <dbReference type="Proteomes" id="UP000317909"/>
    </source>
</evidence>
<proteinExistence type="predicted"/>
<evidence type="ECO:0008006" key="4">
    <source>
        <dbReference type="Google" id="ProtNLM"/>
    </source>
</evidence>
<evidence type="ECO:0000313" key="2">
    <source>
        <dbReference type="EMBL" id="QDT73397.1"/>
    </source>
</evidence>
<dbReference type="AlphaFoldDB" id="A0A517TYE4"/>
<protein>
    <recommendedName>
        <fullName evidence="4">PEP-CTERM protein-sorting domain-containing protein</fullName>
    </recommendedName>
</protein>
<dbReference type="KEGG" id="llh:I41_25860"/>
<name>A0A517TYE4_9BACT</name>
<feature type="signal peptide" evidence="1">
    <location>
        <begin position="1"/>
        <end position="22"/>
    </location>
</feature>
<dbReference type="Proteomes" id="UP000317909">
    <property type="component" value="Chromosome"/>
</dbReference>
<dbReference type="RefSeq" id="WP_145432994.1">
    <property type="nucleotide sequence ID" value="NZ_CP036339.1"/>
</dbReference>
<gene>
    <name evidence="2" type="ORF">I41_25860</name>
</gene>
<reference evidence="2 3" key="1">
    <citation type="submission" date="2019-02" db="EMBL/GenBank/DDBJ databases">
        <title>Deep-cultivation of Planctomycetes and their phenomic and genomic characterization uncovers novel biology.</title>
        <authorList>
            <person name="Wiegand S."/>
            <person name="Jogler M."/>
            <person name="Boedeker C."/>
            <person name="Pinto D."/>
            <person name="Vollmers J."/>
            <person name="Rivas-Marin E."/>
            <person name="Kohn T."/>
            <person name="Peeters S.H."/>
            <person name="Heuer A."/>
            <person name="Rast P."/>
            <person name="Oberbeckmann S."/>
            <person name="Bunk B."/>
            <person name="Jeske O."/>
            <person name="Meyerdierks A."/>
            <person name="Storesund J.E."/>
            <person name="Kallscheuer N."/>
            <person name="Luecker S."/>
            <person name="Lage O.M."/>
            <person name="Pohl T."/>
            <person name="Merkel B.J."/>
            <person name="Hornburger P."/>
            <person name="Mueller R.-W."/>
            <person name="Bruemmer F."/>
            <person name="Labrenz M."/>
            <person name="Spormann A.M."/>
            <person name="Op den Camp H."/>
            <person name="Overmann J."/>
            <person name="Amann R."/>
            <person name="Jetten M.S.M."/>
            <person name="Mascher T."/>
            <person name="Medema M.H."/>
            <person name="Devos D.P."/>
            <person name="Kaster A.-K."/>
            <person name="Ovreas L."/>
            <person name="Rohde M."/>
            <person name="Galperin M.Y."/>
            <person name="Jogler C."/>
        </authorList>
    </citation>
    <scope>NUCLEOTIDE SEQUENCE [LARGE SCALE GENOMIC DNA]</scope>
    <source>
        <strain evidence="2 3">I41</strain>
    </source>
</reference>
<keyword evidence="3" id="KW-1185">Reference proteome</keyword>
<sequence precursor="true">MNRFTWTIAVAAALGMAPTLFAQNLVPNGDFEEIQRDETEAPVLDAYGYEAPSGWFRSITDPGAHPTPLTELINPTNMNNVAGDNAGDDSDGAGVSSLALNFVEDASNPPFGVGADWRSEAFETVPGETLFFSIDVKFLGVSQEPYIPDSDIYEGILAQVRSFDQLAPDGGTAGSFKGEHNVTLQSRNFTPGQWTTVTSSFVVPADGFFTDVRVSTNLFIPPSPLFAGQVLFDKLTINRLTADFDNDDDVDGDDLTIWTGNVGPTAAADANADGLTDGADFLAWQREFGLGVVPSAFTVAVSAVPEPGSIALATIGGAMLWMSRALRRFARQQ</sequence>
<organism evidence="2 3">
    <name type="scientific">Lacipirellula limnantheis</name>
    <dbReference type="NCBI Taxonomy" id="2528024"/>
    <lineage>
        <taxon>Bacteria</taxon>
        <taxon>Pseudomonadati</taxon>
        <taxon>Planctomycetota</taxon>
        <taxon>Planctomycetia</taxon>
        <taxon>Pirellulales</taxon>
        <taxon>Lacipirellulaceae</taxon>
        <taxon>Lacipirellula</taxon>
    </lineage>
</organism>
<dbReference type="EMBL" id="CP036339">
    <property type="protein sequence ID" value="QDT73397.1"/>
    <property type="molecule type" value="Genomic_DNA"/>
</dbReference>
<accession>A0A517TYE4</accession>
<dbReference type="Gene3D" id="2.60.120.260">
    <property type="entry name" value="Galactose-binding domain-like"/>
    <property type="match status" value="1"/>
</dbReference>
<evidence type="ECO:0000256" key="1">
    <source>
        <dbReference type="SAM" id="SignalP"/>
    </source>
</evidence>